<keyword evidence="2" id="KW-0812">Transmembrane</keyword>
<feature type="compositionally biased region" description="Pro residues" evidence="1">
    <location>
        <begin position="164"/>
        <end position="203"/>
    </location>
</feature>
<feature type="compositionally biased region" description="Acidic residues" evidence="1">
    <location>
        <begin position="241"/>
        <end position="250"/>
    </location>
</feature>
<dbReference type="PROSITE" id="PS51841">
    <property type="entry name" value="LTD"/>
    <property type="match status" value="1"/>
</dbReference>
<organism evidence="4 5">
    <name type="scientific">Candidatus Chisholmbacteria bacterium RIFCSPHIGHO2_01_FULL_49_18</name>
    <dbReference type="NCBI Taxonomy" id="1797590"/>
    <lineage>
        <taxon>Bacteria</taxon>
        <taxon>Candidatus Chisholmiibacteriota</taxon>
    </lineage>
</organism>
<sequence length="305" mass="32344">MVSFLFILLETTLFLLLLPPSDIYAQVVINEFSSSDSSDWIELFNTSVGEIDLTSWSIKDTAASPVYDFSGNRLPAKESCYQDVSNRLNNSGDRIQLLSGVTEVDCVTYGTGNGSFCADAVEADITAPSTGETAARTPEGTGTWVIGFQTKSITSCESLISTPTPTPTLTPTLSPTPKPTSTPTPSPTPKPIPTPTPTNPPTVTPEVLGTAEQDEATPSDVDGDGEPTLEPADHQPTDERAEADEDEDEESPKGYSAYATPILIALSGLALLGASSFPLLKKRVLAMRGKKGKQNGNPQSDSEEI</sequence>
<keyword evidence="2" id="KW-1133">Transmembrane helix</keyword>
<dbReference type="AlphaFoldDB" id="A0A1G1VLA4"/>
<feature type="transmembrane region" description="Helical" evidence="2">
    <location>
        <begin position="258"/>
        <end position="280"/>
    </location>
</feature>
<dbReference type="EMBL" id="MHCI01000019">
    <property type="protein sequence ID" value="OGY16134.1"/>
    <property type="molecule type" value="Genomic_DNA"/>
</dbReference>
<keyword evidence="2" id="KW-0472">Membrane</keyword>
<feature type="compositionally biased region" description="Basic and acidic residues" evidence="1">
    <location>
        <begin position="231"/>
        <end position="240"/>
    </location>
</feature>
<gene>
    <name evidence="4" type="ORF">A2785_00925</name>
</gene>
<dbReference type="Proteomes" id="UP000179069">
    <property type="component" value="Unassembled WGS sequence"/>
</dbReference>
<reference evidence="4 5" key="1">
    <citation type="journal article" date="2016" name="Nat. Commun.">
        <title>Thousands of microbial genomes shed light on interconnected biogeochemical processes in an aquifer system.</title>
        <authorList>
            <person name="Anantharaman K."/>
            <person name="Brown C.T."/>
            <person name="Hug L.A."/>
            <person name="Sharon I."/>
            <person name="Castelle C.J."/>
            <person name="Probst A.J."/>
            <person name="Thomas B.C."/>
            <person name="Singh A."/>
            <person name="Wilkins M.J."/>
            <person name="Karaoz U."/>
            <person name="Brodie E.L."/>
            <person name="Williams K.H."/>
            <person name="Hubbard S.S."/>
            <person name="Banfield J.F."/>
        </authorList>
    </citation>
    <scope>NUCLEOTIDE SEQUENCE [LARGE SCALE GENOMIC DNA]</scope>
</reference>
<dbReference type="SUPFAM" id="SSF74853">
    <property type="entry name" value="Lamin A/C globular tail domain"/>
    <property type="match status" value="1"/>
</dbReference>
<dbReference type="InterPro" id="IPR036415">
    <property type="entry name" value="Lamin_tail_dom_sf"/>
</dbReference>
<dbReference type="Pfam" id="PF00932">
    <property type="entry name" value="LTD"/>
    <property type="match status" value="1"/>
</dbReference>
<name>A0A1G1VLA4_9BACT</name>
<evidence type="ECO:0000313" key="5">
    <source>
        <dbReference type="Proteomes" id="UP000179069"/>
    </source>
</evidence>
<comment type="caution">
    <text evidence="4">The sequence shown here is derived from an EMBL/GenBank/DDBJ whole genome shotgun (WGS) entry which is preliminary data.</text>
</comment>
<evidence type="ECO:0000256" key="1">
    <source>
        <dbReference type="SAM" id="MobiDB-lite"/>
    </source>
</evidence>
<dbReference type="Gene3D" id="2.60.40.1260">
    <property type="entry name" value="Lamin Tail domain"/>
    <property type="match status" value="1"/>
</dbReference>
<accession>A0A1G1VLA4</accession>
<feature type="domain" description="LTD" evidence="3">
    <location>
        <begin position="21"/>
        <end position="111"/>
    </location>
</feature>
<protein>
    <recommendedName>
        <fullName evidence="3">LTD domain-containing protein</fullName>
    </recommendedName>
</protein>
<evidence type="ECO:0000259" key="3">
    <source>
        <dbReference type="PROSITE" id="PS51841"/>
    </source>
</evidence>
<proteinExistence type="predicted"/>
<evidence type="ECO:0000313" key="4">
    <source>
        <dbReference type="EMBL" id="OGY16134.1"/>
    </source>
</evidence>
<feature type="region of interest" description="Disordered" evidence="1">
    <location>
        <begin position="158"/>
        <end position="255"/>
    </location>
</feature>
<evidence type="ECO:0000256" key="2">
    <source>
        <dbReference type="SAM" id="Phobius"/>
    </source>
</evidence>
<feature type="compositionally biased region" description="Acidic residues" evidence="1">
    <location>
        <begin position="212"/>
        <end position="227"/>
    </location>
</feature>
<dbReference type="InterPro" id="IPR001322">
    <property type="entry name" value="Lamin_tail_dom"/>
</dbReference>